<sequence length="481" mass="52259">MPTLSLASAAPPPPTPHPWLWKCHSCHTVYRLGCTRRCIECGHTMCTSRDVAIAKLEAALGSSSSSSSSSSRGGKKRRRRRRGPCVSEFDFAGWNAWAAWRARPAEPAGPGPSCSDDCSYPSECHHTRLRLLREQQERSIVQWIAEQYGSTCPGFLSPKPKVPATTAATVSGDEEMQRKSDEASLAVATGEFYIELPDETGHDDDGEAEEILSSSVVMVADQEETHSSDDGDNANDDSDDSDPHDTGLTTTLAQGNSWPLPAARDQLSFTMLSGGNNNSSSSFSSTTPEDEEMHDIPLSSSPGDEGYDSDIDDDDDDDDDYDEDNDPSYLAVADRQRRSQRKLYRLTGSDSFLPLPTQPTSAAGPGRNPRGRHCYQLPSLAEEEEDDDDDEDKDEDSEMNWPSEPSPSPSLSPPTTRSSSRGSGGGGAVKAATRIFGFGDDDDGDDGRAPRWSPREPTAGSTNEDIAELMRFRSAFMRGEL</sequence>
<dbReference type="VEuPathDB" id="FungiDB:MAPG_07216"/>
<dbReference type="Proteomes" id="UP000011715">
    <property type="component" value="Unassembled WGS sequence"/>
</dbReference>
<reference evidence="3" key="5">
    <citation type="submission" date="2015-06" db="UniProtKB">
        <authorList>
            <consortium name="EnsemblFungi"/>
        </authorList>
    </citation>
    <scope>IDENTIFICATION</scope>
    <source>
        <strain evidence="3">ATCC 64411</strain>
    </source>
</reference>
<dbReference type="eggNOG" id="ENOG502SSVD">
    <property type="taxonomic scope" value="Eukaryota"/>
</dbReference>
<dbReference type="AlphaFoldDB" id="A0A0C4E428"/>
<evidence type="ECO:0000256" key="1">
    <source>
        <dbReference type="SAM" id="MobiDB-lite"/>
    </source>
</evidence>
<protein>
    <submittedName>
        <fullName evidence="2 3">Uncharacterized protein</fullName>
    </submittedName>
</protein>
<feature type="region of interest" description="Disordered" evidence="1">
    <location>
        <begin position="222"/>
        <end position="466"/>
    </location>
</feature>
<reference evidence="2" key="1">
    <citation type="submission" date="2010-05" db="EMBL/GenBank/DDBJ databases">
        <title>The Genome Sequence of Magnaporthe poae strain ATCC 64411.</title>
        <authorList>
            <consortium name="The Broad Institute Genome Sequencing Platform"/>
            <consortium name="Broad Institute Genome Sequencing Center for Infectious Disease"/>
            <person name="Ma L.-J."/>
            <person name="Dead R."/>
            <person name="Young S."/>
            <person name="Zeng Q."/>
            <person name="Koehrsen M."/>
            <person name="Alvarado L."/>
            <person name="Berlin A."/>
            <person name="Chapman S.B."/>
            <person name="Chen Z."/>
            <person name="Freedman E."/>
            <person name="Gellesch M."/>
            <person name="Goldberg J."/>
            <person name="Griggs A."/>
            <person name="Gujja S."/>
            <person name="Heilman E.R."/>
            <person name="Heiman D."/>
            <person name="Hepburn T."/>
            <person name="Howarth C."/>
            <person name="Jen D."/>
            <person name="Larson L."/>
            <person name="Mehta T."/>
            <person name="Neiman D."/>
            <person name="Pearson M."/>
            <person name="Roberts A."/>
            <person name="Saif S."/>
            <person name="Shea T."/>
            <person name="Shenoy N."/>
            <person name="Sisk P."/>
            <person name="Stolte C."/>
            <person name="Sykes S."/>
            <person name="Walk T."/>
            <person name="White J."/>
            <person name="Yandava C."/>
            <person name="Haas B."/>
            <person name="Nusbaum C."/>
            <person name="Birren B."/>
        </authorList>
    </citation>
    <scope>NUCLEOTIDE SEQUENCE</scope>
    <source>
        <strain evidence="2">ATCC 64411</strain>
    </source>
</reference>
<evidence type="ECO:0000313" key="2">
    <source>
        <dbReference type="EMBL" id="KLU88229.1"/>
    </source>
</evidence>
<dbReference type="EMBL" id="GL876971">
    <property type="protein sequence ID" value="KLU88229.1"/>
    <property type="molecule type" value="Genomic_DNA"/>
</dbReference>
<gene>
    <name evidence="2" type="ORF">MAPG_07216</name>
</gene>
<evidence type="ECO:0000313" key="3">
    <source>
        <dbReference type="EnsemblFungi" id="MAPG_07216T0"/>
    </source>
</evidence>
<feature type="compositionally biased region" description="Polar residues" evidence="1">
    <location>
        <begin position="247"/>
        <end position="257"/>
    </location>
</feature>
<dbReference type="OrthoDB" id="5396104at2759"/>
<feature type="region of interest" description="Disordered" evidence="1">
    <location>
        <begin position="62"/>
        <end position="82"/>
    </location>
</feature>
<feature type="compositionally biased region" description="Acidic residues" evidence="1">
    <location>
        <begin position="230"/>
        <end position="242"/>
    </location>
</feature>
<reference evidence="3" key="4">
    <citation type="journal article" date="2015" name="G3 (Bethesda)">
        <title>Genome sequences of three phytopathogenic species of the Magnaporthaceae family of fungi.</title>
        <authorList>
            <person name="Okagaki L.H."/>
            <person name="Nunes C.C."/>
            <person name="Sailsbery J."/>
            <person name="Clay B."/>
            <person name="Brown D."/>
            <person name="John T."/>
            <person name="Oh Y."/>
            <person name="Young N."/>
            <person name="Fitzgerald M."/>
            <person name="Haas B.J."/>
            <person name="Zeng Q."/>
            <person name="Young S."/>
            <person name="Adiconis X."/>
            <person name="Fan L."/>
            <person name="Levin J.Z."/>
            <person name="Mitchell T.K."/>
            <person name="Okubara P.A."/>
            <person name="Farman M.L."/>
            <person name="Kohn L.M."/>
            <person name="Birren B."/>
            <person name="Ma L.-J."/>
            <person name="Dean R.A."/>
        </authorList>
    </citation>
    <scope>NUCLEOTIDE SEQUENCE</scope>
    <source>
        <strain evidence="3">ATCC 64411 / 73-15</strain>
    </source>
</reference>
<feature type="compositionally biased region" description="Basic residues" evidence="1">
    <location>
        <begin position="73"/>
        <end position="82"/>
    </location>
</feature>
<reference evidence="4" key="2">
    <citation type="submission" date="2010-05" db="EMBL/GenBank/DDBJ databases">
        <title>The genome sequence of Magnaporthe poae strain ATCC 64411.</title>
        <authorList>
            <person name="Ma L.-J."/>
            <person name="Dead R."/>
            <person name="Young S."/>
            <person name="Zeng Q."/>
            <person name="Koehrsen M."/>
            <person name="Alvarado L."/>
            <person name="Berlin A."/>
            <person name="Chapman S.B."/>
            <person name="Chen Z."/>
            <person name="Freedman E."/>
            <person name="Gellesch M."/>
            <person name="Goldberg J."/>
            <person name="Griggs A."/>
            <person name="Gujja S."/>
            <person name="Heilman E.R."/>
            <person name="Heiman D."/>
            <person name="Hepburn T."/>
            <person name="Howarth C."/>
            <person name="Jen D."/>
            <person name="Larson L."/>
            <person name="Mehta T."/>
            <person name="Neiman D."/>
            <person name="Pearson M."/>
            <person name="Roberts A."/>
            <person name="Saif S."/>
            <person name="Shea T."/>
            <person name="Shenoy N."/>
            <person name="Sisk P."/>
            <person name="Stolte C."/>
            <person name="Sykes S."/>
            <person name="Walk T."/>
            <person name="White J."/>
            <person name="Yandava C."/>
            <person name="Haas B."/>
            <person name="Nusbaum C."/>
            <person name="Birren B."/>
        </authorList>
    </citation>
    <scope>NUCLEOTIDE SEQUENCE [LARGE SCALE GENOMIC DNA]</scope>
    <source>
        <strain evidence="4">ATCC 64411 / 73-15</strain>
    </source>
</reference>
<name>A0A0C4E428_MAGP6</name>
<feature type="compositionally biased region" description="Low complexity" evidence="1">
    <location>
        <begin position="62"/>
        <end position="72"/>
    </location>
</feature>
<dbReference type="EMBL" id="ADBL01001743">
    <property type="status" value="NOT_ANNOTATED_CDS"/>
    <property type="molecule type" value="Genomic_DNA"/>
</dbReference>
<proteinExistence type="predicted"/>
<dbReference type="EnsemblFungi" id="MAPG_07216T0">
    <property type="protein sequence ID" value="MAPG_07216T0"/>
    <property type="gene ID" value="MAPG_07216"/>
</dbReference>
<feature type="compositionally biased region" description="Acidic residues" evidence="1">
    <location>
        <begin position="305"/>
        <end position="326"/>
    </location>
</feature>
<feature type="compositionally biased region" description="Acidic residues" evidence="1">
    <location>
        <begin position="381"/>
        <end position="398"/>
    </location>
</feature>
<feature type="compositionally biased region" description="Low complexity" evidence="1">
    <location>
        <begin position="273"/>
        <end position="285"/>
    </location>
</feature>
<evidence type="ECO:0000313" key="4">
    <source>
        <dbReference type="Proteomes" id="UP000011715"/>
    </source>
</evidence>
<keyword evidence="4" id="KW-1185">Reference proteome</keyword>
<accession>A0A0C4E428</accession>
<reference evidence="2" key="3">
    <citation type="submission" date="2011-03" db="EMBL/GenBank/DDBJ databases">
        <title>Annotation of Magnaporthe poae ATCC 64411.</title>
        <authorList>
            <person name="Ma L.-J."/>
            <person name="Dead R."/>
            <person name="Young S.K."/>
            <person name="Zeng Q."/>
            <person name="Gargeya S."/>
            <person name="Fitzgerald M."/>
            <person name="Haas B."/>
            <person name="Abouelleil A."/>
            <person name="Alvarado L."/>
            <person name="Arachchi H.M."/>
            <person name="Berlin A."/>
            <person name="Brown A."/>
            <person name="Chapman S.B."/>
            <person name="Chen Z."/>
            <person name="Dunbar C."/>
            <person name="Freedman E."/>
            <person name="Gearin G."/>
            <person name="Gellesch M."/>
            <person name="Goldberg J."/>
            <person name="Griggs A."/>
            <person name="Gujja S."/>
            <person name="Heiman D."/>
            <person name="Howarth C."/>
            <person name="Larson L."/>
            <person name="Lui A."/>
            <person name="MacDonald P.J.P."/>
            <person name="Mehta T."/>
            <person name="Montmayeur A."/>
            <person name="Murphy C."/>
            <person name="Neiman D."/>
            <person name="Pearson M."/>
            <person name="Priest M."/>
            <person name="Roberts A."/>
            <person name="Saif S."/>
            <person name="Shea T."/>
            <person name="Shenoy N."/>
            <person name="Sisk P."/>
            <person name="Stolte C."/>
            <person name="Sykes S."/>
            <person name="Yandava C."/>
            <person name="Wortman J."/>
            <person name="Nusbaum C."/>
            <person name="Birren B."/>
        </authorList>
    </citation>
    <scope>NUCLEOTIDE SEQUENCE</scope>
    <source>
        <strain evidence="2">ATCC 64411</strain>
    </source>
</reference>
<organism evidence="3 4">
    <name type="scientific">Magnaporthiopsis poae (strain ATCC 64411 / 73-15)</name>
    <name type="common">Kentucky bluegrass fungus</name>
    <name type="synonym">Magnaporthe poae</name>
    <dbReference type="NCBI Taxonomy" id="644358"/>
    <lineage>
        <taxon>Eukaryota</taxon>
        <taxon>Fungi</taxon>
        <taxon>Dikarya</taxon>
        <taxon>Ascomycota</taxon>
        <taxon>Pezizomycotina</taxon>
        <taxon>Sordariomycetes</taxon>
        <taxon>Sordariomycetidae</taxon>
        <taxon>Magnaporthales</taxon>
        <taxon>Magnaporthaceae</taxon>
        <taxon>Magnaporthiopsis</taxon>
    </lineage>
</organism>